<sequence length="316" mass="35549">MATSSSNSADPSPSTPTSAPAHNSSVPPKNAPRNPPKLSVQSAVPPVMQVTVPQGVDVPFRSCFIWRQWSTRTELMKHEIHSTLCWRKIVPEPSNPPLRFPTVLPPPPPTLVIGDLPATQSQRVPARRTPTDSEQQQDSSQSTQREQPKEIPLLKARMIEYHSHADTPIRTATQQPVTLRVRSYPDGGFRGIEISDPGPTPYVQDFRETVLGYEFYDNLGGYHFYVPIGLIHHRIYQSVAHHFDRAYGPTVRLLNKTSDRLHTSYASGKQFEAWGIIWNRMTSAEGLKLWGRMLDKARTVTSRSKNDDDEKPGSER</sequence>
<feature type="compositionally biased region" description="Low complexity" evidence="1">
    <location>
        <begin position="1"/>
        <end position="25"/>
    </location>
</feature>
<gene>
    <name evidence="2" type="ORF">M407DRAFT_245948</name>
</gene>
<dbReference type="OrthoDB" id="3189594at2759"/>
<organism evidence="2 3">
    <name type="scientific">Tulasnella calospora MUT 4182</name>
    <dbReference type="NCBI Taxonomy" id="1051891"/>
    <lineage>
        <taxon>Eukaryota</taxon>
        <taxon>Fungi</taxon>
        <taxon>Dikarya</taxon>
        <taxon>Basidiomycota</taxon>
        <taxon>Agaricomycotina</taxon>
        <taxon>Agaricomycetes</taxon>
        <taxon>Cantharellales</taxon>
        <taxon>Tulasnellaceae</taxon>
        <taxon>Tulasnella</taxon>
    </lineage>
</organism>
<feature type="region of interest" description="Disordered" evidence="1">
    <location>
        <begin position="114"/>
        <end position="150"/>
    </location>
</feature>
<dbReference type="Proteomes" id="UP000054248">
    <property type="component" value="Unassembled WGS sequence"/>
</dbReference>
<evidence type="ECO:0000313" key="2">
    <source>
        <dbReference type="EMBL" id="KIO20112.1"/>
    </source>
</evidence>
<name>A0A0C3LF79_9AGAM</name>
<reference evidence="2 3" key="1">
    <citation type="submission" date="2014-04" db="EMBL/GenBank/DDBJ databases">
        <authorList>
            <consortium name="DOE Joint Genome Institute"/>
            <person name="Kuo A."/>
            <person name="Girlanda M."/>
            <person name="Perotto S."/>
            <person name="Kohler A."/>
            <person name="Nagy L.G."/>
            <person name="Floudas D."/>
            <person name="Copeland A."/>
            <person name="Barry K.W."/>
            <person name="Cichocki N."/>
            <person name="Veneault-Fourrey C."/>
            <person name="LaButti K."/>
            <person name="Lindquist E.A."/>
            <person name="Lipzen A."/>
            <person name="Lundell T."/>
            <person name="Morin E."/>
            <person name="Murat C."/>
            <person name="Sun H."/>
            <person name="Tunlid A."/>
            <person name="Henrissat B."/>
            <person name="Grigoriev I.V."/>
            <person name="Hibbett D.S."/>
            <person name="Martin F."/>
            <person name="Nordberg H.P."/>
            <person name="Cantor M.N."/>
            <person name="Hua S.X."/>
        </authorList>
    </citation>
    <scope>NUCLEOTIDE SEQUENCE [LARGE SCALE GENOMIC DNA]</scope>
    <source>
        <strain evidence="2 3">MUT 4182</strain>
    </source>
</reference>
<keyword evidence="3" id="KW-1185">Reference proteome</keyword>
<dbReference type="AlphaFoldDB" id="A0A0C3LF79"/>
<feature type="compositionally biased region" description="Low complexity" evidence="1">
    <location>
        <begin position="132"/>
        <end position="145"/>
    </location>
</feature>
<dbReference type="HOGENOM" id="CLU_880528_0_0_1"/>
<protein>
    <submittedName>
        <fullName evidence="2">Uncharacterized protein</fullName>
    </submittedName>
</protein>
<evidence type="ECO:0000256" key="1">
    <source>
        <dbReference type="SAM" id="MobiDB-lite"/>
    </source>
</evidence>
<feature type="region of interest" description="Disordered" evidence="1">
    <location>
        <begin position="1"/>
        <end position="40"/>
    </location>
</feature>
<evidence type="ECO:0000313" key="3">
    <source>
        <dbReference type="Proteomes" id="UP000054248"/>
    </source>
</evidence>
<proteinExistence type="predicted"/>
<accession>A0A0C3LF79</accession>
<reference evidence="3" key="2">
    <citation type="submission" date="2015-01" db="EMBL/GenBank/DDBJ databases">
        <title>Evolutionary Origins and Diversification of the Mycorrhizal Mutualists.</title>
        <authorList>
            <consortium name="DOE Joint Genome Institute"/>
            <consortium name="Mycorrhizal Genomics Consortium"/>
            <person name="Kohler A."/>
            <person name="Kuo A."/>
            <person name="Nagy L.G."/>
            <person name="Floudas D."/>
            <person name="Copeland A."/>
            <person name="Barry K.W."/>
            <person name="Cichocki N."/>
            <person name="Veneault-Fourrey C."/>
            <person name="LaButti K."/>
            <person name="Lindquist E.A."/>
            <person name="Lipzen A."/>
            <person name="Lundell T."/>
            <person name="Morin E."/>
            <person name="Murat C."/>
            <person name="Riley R."/>
            <person name="Ohm R."/>
            <person name="Sun H."/>
            <person name="Tunlid A."/>
            <person name="Henrissat B."/>
            <person name="Grigoriev I.V."/>
            <person name="Hibbett D.S."/>
            <person name="Martin F."/>
        </authorList>
    </citation>
    <scope>NUCLEOTIDE SEQUENCE [LARGE SCALE GENOMIC DNA]</scope>
    <source>
        <strain evidence="3">MUT 4182</strain>
    </source>
</reference>
<dbReference type="EMBL" id="KN823187">
    <property type="protein sequence ID" value="KIO20112.1"/>
    <property type="molecule type" value="Genomic_DNA"/>
</dbReference>